<protein>
    <submittedName>
        <fullName evidence="2">Uncharacterized protein</fullName>
    </submittedName>
</protein>
<evidence type="ECO:0000256" key="1">
    <source>
        <dbReference type="SAM" id="MobiDB-lite"/>
    </source>
</evidence>
<name>A0A401H0W2_9APHY</name>
<dbReference type="RefSeq" id="XP_027618955.1">
    <property type="nucleotide sequence ID" value="XM_027763154.1"/>
</dbReference>
<sequence length="116" mass="12943">MQVHRELYSASLPETAFEGSSFGGDISSGDLLADAASMPEITNELRTRSGRRLHPTWKVRDSLPTGPGGLDIQHPESTQNPQPLQPSRRILLLVTEKIRTVANRFSLSFLYKRRPS</sequence>
<evidence type="ECO:0000313" key="2">
    <source>
        <dbReference type="EMBL" id="GBE88042.1"/>
    </source>
</evidence>
<organism evidence="2 3">
    <name type="scientific">Sparassis crispa</name>
    <dbReference type="NCBI Taxonomy" id="139825"/>
    <lineage>
        <taxon>Eukaryota</taxon>
        <taxon>Fungi</taxon>
        <taxon>Dikarya</taxon>
        <taxon>Basidiomycota</taxon>
        <taxon>Agaricomycotina</taxon>
        <taxon>Agaricomycetes</taxon>
        <taxon>Polyporales</taxon>
        <taxon>Sparassidaceae</taxon>
        <taxon>Sparassis</taxon>
    </lineage>
</organism>
<comment type="caution">
    <text evidence="2">The sequence shown here is derived from an EMBL/GenBank/DDBJ whole genome shotgun (WGS) entry which is preliminary data.</text>
</comment>
<dbReference type="InParanoid" id="A0A401H0W2"/>
<dbReference type="EMBL" id="BFAD01000012">
    <property type="protein sequence ID" value="GBE88042.1"/>
    <property type="molecule type" value="Genomic_DNA"/>
</dbReference>
<dbReference type="GeneID" id="38784959"/>
<accession>A0A401H0W2</accession>
<feature type="compositionally biased region" description="Basic residues" evidence="1">
    <location>
        <begin position="48"/>
        <end position="57"/>
    </location>
</feature>
<evidence type="ECO:0000313" key="3">
    <source>
        <dbReference type="Proteomes" id="UP000287166"/>
    </source>
</evidence>
<dbReference type="Proteomes" id="UP000287166">
    <property type="component" value="Unassembled WGS sequence"/>
</dbReference>
<dbReference type="AlphaFoldDB" id="A0A401H0W2"/>
<proteinExistence type="predicted"/>
<gene>
    <name evidence="2" type="ORF">SCP_1202700</name>
</gene>
<reference evidence="2 3" key="1">
    <citation type="journal article" date="2018" name="Sci. Rep.">
        <title>Genome sequence of the cauliflower mushroom Sparassis crispa (Hanabiratake) and its association with beneficial usage.</title>
        <authorList>
            <person name="Kiyama R."/>
            <person name="Furutani Y."/>
            <person name="Kawaguchi K."/>
            <person name="Nakanishi T."/>
        </authorList>
    </citation>
    <scope>NUCLEOTIDE SEQUENCE [LARGE SCALE GENOMIC DNA]</scope>
</reference>
<keyword evidence="3" id="KW-1185">Reference proteome</keyword>
<feature type="region of interest" description="Disordered" evidence="1">
    <location>
        <begin position="47"/>
        <end position="86"/>
    </location>
</feature>